<name>A0A1I0D3T5_9FIRM</name>
<dbReference type="GeneID" id="86057266"/>
<evidence type="ECO:0000313" key="1">
    <source>
        <dbReference type="EMBL" id="SET26625.1"/>
    </source>
</evidence>
<dbReference type="Proteomes" id="UP000182121">
    <property type="component" value="Unassembled WGS sequence"/>
</dbReference>
<proteinExistence type="predicted"/>
<gene>
    <name evidence="1" type="ORF">SAMN05216521_100413</name>
</gene>
<dbReference type="EMBL" id="FOIO01000004">
    <property type="protein sequence ID" value="SET26625.1"/>
    <property type="molecule type" value="Genomic_DNA"/>
</dbReference>
<sequence length="158" mass="17934">MGAREWKDLKAKQKQKLSEVMFGVVCAHYKEHGQMPAGAELEKLAKAAFTKIQGRGLGLSYETVHDVFLKKQARFTERIEKNGLPEPPKPRVKKTEAEKLAIKRAARKRKKARLAAQEQQSLPEQDGRFFYIAGYTSGGAPYGVTWEEMGLEPWEELE</sequence>
<organism evidence="1 2">
    <name type="scientific">Enterocloster clostridioformis</name>
    <dbReference type="NCBI Taxonomy" id="1531"/>
    <lineage>
        <taxon>Bacteria</taxon>
        <taxon>Bacillati</taxon>
        <taxon>Bacillota</taxon>
        <taxon>Clostridia</taxon>
        <taxon>Lachnospirales</taxon>
        <taxon>Lachnospiraceae</taxon>
        <taxon>Enterocloster</taxon>
    </lineage>
</organism>
<accession>A0A1I0D3T5</accession>
<reference evidence="1 2" key="1">
    <citation type="submission" date="2016-10" db="EMBL/GenBank/DDBJ databases">
        <authorList>
            <person name="Varghese N."/>
            <person name="Submissions S."/>
        </authorList>
    </citation>
    <scope>NUCLEOTIDE SEQUENCE [LARGE SCALE GENOMIC DNA]</scope>
    <source>
        <strain evidence="1 2">NLAE-zl-C196</strain>
    </source>
</reference>
<dbReference type="RefSeq" id="WP_235388155.1">
    <property type="nucleotide sequence ID" value="NZ_FOIO01000004.1"/>
</dbReference>
<comment type="caution">
    <text evidence="1">The sequence shown here is derived from an EMBL/GenBank/DDBJ whole genome shotgun (WGS) entry which is preliminary data.</text>
</comment>
<evidence type="ECO:0000313" key="2">
    <source>
        <dbReference type="Proteomes" id="UP000182121"/>
    </source>
</evidence>
<protein>
    <submittedName>
        <fullName evidence="1">Uncharacterized protein</fullName>
    </submittedName>
</protein>
<dbReference type="AlphaFoldDB" id="A0A1I0D3T5"/>